<evidence type="ECO:0000313" key="3">
    <source>
        <dbReference type="Proteomes" id="UP000050911"/>
    </source>
</evidence>
<dbReference type="SUPFAM" id="SSF54001">
    <property type="entry name" value="Cysteine proteinases"/>
    <property type="match status" value="1"/>
</dbReference>
<dbReference type="Proteomes" id="UP000050911">
    <property type="component" value="Unassembled WGS sequence"/>
</dbReference>
<reference evidence="2 3" key="1">
    <citation type="journal article" date="2015" name="Genome Announc.">
        <title>Expanding the biotechnology potential of lactobacilli through comparative genomics of 213 strains and associated genera.</title>
        <authorList>
            <person name="Sun Z."/>
            <person name="Harris H.M."/>
            <person name="McCann A."/>
            <person name="Guo C."/>
            <person name="Argimon S."/>
            <person name="Zhang W."/>
            <person name="Yang X."/>
            <person name="Jeffery I.B."/>
            <person name="Cooney J.C."/>
            <person name="Kagawa T.F."/>
            <person name="Liu W."/>
            <person name="Song Y."/>
            <person name="Salvetti E."/>
            <person name="Wrobel A."/>
            <person name="Rasinkangas P."/>
            <person name="Parkhill J."/>
            <person name="Rea M.C."/>
            <person name="O'Sullivan O."/>
            <person name="Ritari J."/>
            <person name="Douillard F.P."/>
            <person name="Paul Ross R."/>
            <person name="Yang R."/>
            <person name="Briner A.E."/>
            <person name="Felis G.E."/>
            <person name="de Vos W.M."/>
            <person name="Barrangou R."/>
            <person name="Klaenhammer T.R."/>
            <person name="Caufield P.W."/>
            <person name="Cui Y."/>
            <person name="Zhang H."/>
            <person name="O'Toole P.W."/>
        </authorList>
    </citation>
    <scope>NUCLEOTIDE SEQUENCE [LARGE SCALE GENOMIC DNA]</scope>
    <source>
        <strain evidence="2 3">JCM 15530</strain>
    </source>
</reference>
<organism evidence="2 3">
    <name type="scientific">Secundilactobacillus kimchicus JCM 15530</name>
    <dbReference type="NCBI Taxonomy" id="1302272"/>
    <lineage>
        <taxon>Bacteria</taxon>
        <taxon>Bacillati</taxon>
        <taxon>Bacillota</taxon>
        <taxon>Bacilli</taxon>
        <taxon>Lactobacillales</taxon>
        <taxon>Lactobacillaceae</taxon>
        <taxon>Secundilactobacillus</taxon>
    </lineage>
</organism>
<protein>
    <recommendedName>
        <fullName evidence="4">Permuted papain-like amidase enzyme, YaeF/YiiX, C92 family</fullName>
    </recommendedName>
</protein>
<comment type="caution">
    <text evidence="2">The sequence shown here is derived from an EMBL/GenBank/DDBJ whole genome shotgun (WGS) entry which is preliminary data.</text>
</comment>
<evidence type="ECO:0000256" key="1">
    <source>
        <dbReference type="SAM" id="SignalP"/>
    </source>
</evidence>
<dbReference type="RefSeq" id="WP_056942716.1">
    <property type="nucleotide sequence ID" value="NZ_AZCX01000006.1"/>
</dbReference>
<keyword evidence="1" id="KW-0732">Signal</keyword>
<accession>A0A0R1HMW1</accession>
<evidence type="ECO:0008006" key="4">
    <source>
        <dbReference type="Google" id="ProtNLM"/>
    </source>
</evidence>
<dbReference type="EMBL" id="AZCX01000006">
    <property type="protein sequence ID" value="KRK47752.1"/>
    <property type="molecule type" value="Genomic_DNA"/>
</dbReference>
<dbReference type="OrthoDB" id="2080087at2"/>
<sequence>MKKQLLFGLAIVLTILTGTVSAHATSATKGYKMQAGDLLVAHGANANSLGGVGGMFGHVAIATTANYVIEMPGENYGYSLKQNAHVTPKKTLFARHASPVAGSWVDVYRLPKAKQKAAKQAALYAYRDMYKKNNPNYAILPAGTLYQSNPSYCSKFIYLAFYNLFGTRAVKQFNTALHFVSPYGLNSTFTTAYKPQFLSKITAV</sequence>
<feature type="signal peptide" evidence="1">
    <location>
        <begin position="1"/>
        <end position="24"/>
    </location>
</feature>
<dbReference type="AlphaFoldDB" id="A0A0R1HMW1"/>
<dbReference type="STRING" id="1302272.FC96_GL002238"/>
<dbReference type="PATRIC" id="fig|1302272.5.peg.2287"/>
<dbReference type="Gene3D" id="3.90.1720.10">
    <property type="entry name" value="endopeptidase domain like (from Nostoc punctiforme)"/>
    <property type="match status" value="1"/>
</dbReference>
<dbReference type="InterPro" id="IPR038765">
    <property type="entry name" value="Papain-like_cys_pep_sf"/>
</dbReference>
<feature type="chain" id="PRO_5006405265" description="Permuted papain-like amidase enzyme, YaeF/YiiX, C92 family" evidence="1">
    <location>
        <begin position="25"/>
        <end position="204"/>
    </location>
</feature>
<gene>
    <name evidence="2" type="ORF">FC96_GL002238</name>
</gene>
<keyword evidence="3" id="KW-1185">Reference proteome</keyword>
<name>A0A0R1HMW1_9LACO</name>
<evidence type="ECO:0000313" key="2">
    <source>
        <dbReference type="EMBL" id="KRK47752.1"/>
    </source>
</evidence>
<proteinExistence type="predicted"/>